<feature type="domain" description="RecF/RecN/SMC N-terminal" evidence="10">
    <location>
        <begin position="2"/>
        <end position="522"/>
    </location>
</feature>
<comment type="caution">
    <text evidence="11">The sequence shown here is derived from an EMBL/GenBank/DDBJ whole genome shotgun (WGS) entry which is preliminary data.</text>
</comment>
<dbReference type="Proteomes" id="UP001165561">
    <property type="component" value="Unassembled WGS sequence"/>
</dbReference>
<dbReference type="InterPro" id="IPR004604">
    <property type="entry name" value="DNA_recomb/repair_RecN"/>
</dbReference>
<evidence type="ECO:0000256" key="9">
    <source>
        <dbReference type="PIRNR" id="PIRNR003128"/>
    </source>
</evidence>
<evidence type="ECO:0000313" key="11">
    <source>
        <dbReference type="EMBL" id="MDD9207699.1"/>
    </source>
</evidence>
<proteinExistence type="inferred from homology"/>
<keyword evidence="7 9" id="KW-0234">DNA repair</keyword>
<organism evidence="11 12">
    <name type="scientific">Georgenia halotolerans</name>
    <dbReference type="NCBI Taxonomy" id="3028317"/>
    <lineage>
        <taxon>Bacteria</taxon>
        <taxon>Bacillati</taxon>
        <taxon>Actinomycetota</taxon>
        <taxon>Actinomycetes</taxon>
        <taxon>Micrococcales</taxon>
        <taxon>Bogoriellaceae</taxon>
        <taxon>Georgenia</taxon>
    </lineage>
</organism>
<evidence type="ECO:0000259" key="10">
    <source>
        <dbReference type="Pfam" id="PF02463"/>
    </source>
</evidence>
<dbReference type="PANTHER" id="PTHR11059:SF0">
    <property type="entry name" value="DNA REPAIR PROTEIN RECN"/>
    <property type="match status" value="1"/>
</dbReference>
<keyword evidence="12" id="KW-1185">Reference proteome</keyword>
<dbReference type="PIRSF" id="PIRSF003128">
    <property type="entry name" value="RecN"/>
    <property type="match status" value="1"/>
</dbReference>
<evidence type="ECO:0000256" key="1">
    <source>
        <dbReference type="ARBA" id="ARBA00003618"/>
    </source>
</evidence>
<evidence type="ECO:0000256" key="2">
    <source>
        <dbReference type="ARBA" id="ARBA00009441"/>
    </source>
</evidence>
<evidence type="ECO:0000256" key="7">
    <source>
        <dbReference type="ARBA" id="ARBA00023204"/>
    </source>
</evidence>
<evidence type="ECO:0000256" key="6">
    <source>
        <dbReference type="ARBA" id="ARBA00022840"/>
    </source>
</evidence>
<sequence length="579" mass="60996">MIDEVRIENLGVISSAVLRLAPTFTVISGETGAGKTMVLTSLDLLLGGRPDPVLVRTGSERAVVEGSFTVPEGSPVHRIADEAGAVIDDGELIVARSVPAQGRSRSHMGGRTVPQSLLGQVGEHLVTVHGQSDQQRLRSPAHQRAALDAYGGPEHAELLRAYRSAWTEALDRRRRLAEWEETAQTREQEIALLQTGLDQVEALDPQPGEDRALREEAERLGNVEELRTAAGRAHQALSGAGDAGAVEGQDAVSLVEDARRGLEQGAGHDAALEGWAGRLGEASYLLSDVATELAAYLASLEADPARLQVVHERRAALGELTRRHGPDVDAVLAWAEHARARLAYLDGPEDTGARLREELAEAEDAVTRAGQALSRSRAAAATALSGAVQEELAGLAMAGAKVTIRLTPLPEPGPQGAEHVEMLLAAHPGAPARPLGEGASGGELSRVMLALEVALATGQQVSPGEPPRHTFVFDEVDAGVGGKAATEVGRRLARLARTAQVVVVTHLPQVAAFADHHLVVTKDTGNGQGAVTATDVAAVSGPDRVRELARMLSGQEDSEAALQHADELLARADVRPWHP</sequence>
<keyword evidence="4" id="KW-0547">Nucleotide-binding</keyword>
<evidence type="ECO:0000313" key="12">
    <source>
        <dbReference type="Proteomes" id="UP001165561"/>
    </source>
</evidence>
<dbReference type="InterPro" id="IPR027417">
    <property type="entry name" value="P-loop_NTPase"/>
</dbReference>
<reference evidence="11" key="1">
    <citation type="submission" date="2023-02" db="EMBL/GenBank/DDBJ databases">
        <title>Georgenia sp.10Sc9-8, isolated from a soil sample collected from the Taklamakan desert.</title>
        <authorList>
            <person name="Liu S."/>
        </authorList>
    </citation>
    <scope>NUCLEOTIDE SEQUENCE</scope>
    <source>
        <strain evidence="11">10Sc9-8</strain>
    </source>
</reference>
<evidence type="ECO:0000256" key="5">
    <source>
        <dbReference type="ARBA" id="ARBA00022763"/>
    </source>
</evidence>
<protein>
    <recommendedName>
        <fullName evidence="3 9">DNA repair protein RecN</fullName>
    </recommendedName>
    <alternativeName>
        <fullName evidence="8 9">Recombination protein N</fullName>
    </alternativeName>
</protein>
<dbReference type="SUPFAM" id="SSF52540">
    <property type="entry name" value="P-loop containing nucleoside triphosphate hydrolases"/>
    <property type="match status" value="2"/>
</dbReference>
<comment type="similarity">
    <text evidence="2 9">Belongs to the RecN family.</text>
</comment>
<keyword evidence="6" id="KW-0067">ATP-binding</keyword>
<dbReference type="Pfam" id="PF02463">
    <property type="entry name" value="SMC_N"/>
    <property type="match status" value="1"/>
</dbReference>
<evidence type="ECO:0000256" key="4">
    <source>
        <dbReference type="ARBA" id="ARBA00022741"/>
    </source>
</evidence>
<dbReference type="PANTHER" id="PTHR11059">
    <property type="entry name" value="DNA REPAIR PROTEIN RECN"/>
    <property type="match status" value="1"/>
</dbReference>
<dbReference type="Gene3D" id="3.40.50.300">
    <property type="entry name" value="P-loop containing nucleotide triphosphate hydrolases"/>
    <property type="match status" value="2"/>
</dbReference>
<dbReference type="InterPro" id="IPR003395">
    <property type="entry name" value="RecF/RecN/SMC_N"/>
</dbReference>
<gene>
    <name evidence="11" type="primary">recN</name>
    <name evidence="11" type="ORF">PU560_14670</name>
</gene>
<name>A0ABT5U2I4_9MICO</name>
<evidence type="ECO:0000256" key="8">
    <source>
        <dbReference type="ARBA" id="ARBA00033408"/>
    </source>
</evidence>
<comment type="function">
    <text evidence="1 9">May be involved in recombinational repair of damaged DNA.</text>
</comment>
<accession>A0ABT5U2I4</accession>
<keyword evidence="5 9" id="KW-0227">DNA damage</keyword>
<dbReference type="EMBL" id="JARACI010001143">
    <property type="protein sequence ID" value="MDD9207699.1"/>
    <property type="molecule type" value="Genomic_DNA"/>
</dbReference>
<evidence type="ECO:0000256" key="3">
    <source>
        <dbReference type="ARBA" id="ARBA00021315"/>
    </source>
</evidence>
<dbReference type="NCBIfam" id="TIGR00634">
    <property type="entry name" value="recN"/>
    <property type="match status" value="1"/>
</dbReference>
<dbReference type="CDD" id="cd03241">
    <property type="entry name" value="ABC_RecN"/>
    <property type="match status" value="1"/>
</dbReference>